<dbReference type="AlphaFoldDB" id="A0AAW2SKP9"/>
<reference evidence="3" key="2">
    <citation type="journal article" date="2024" name="Plant">
        <title>Genomic evolution and insights into agronomic trait innovations of Sesamum species.</title>
        <authorList>
            <person name="Miao H."/>
            <person name="Wang L."/>
            <person name="Qu L."/>
            <person name="Liu H."/>
            <person name="Sun Y."/>
            <person name="Le M."/>
            <person name="Wang Q."/>
            <person name="Wei S."/>
            <person name="Zheng Y."/>
            <person name="Lin W."/>
            <person name="Duan Y."/>
            <person name="Cao H."/>
            <person name="Xiong S."/>
            <person name="Wang X."/>
            <person name="Wei L."/>
            <person name="Li C."/>
            <person name="Ma Q."/>
            <person name="Ju M."/>
            <person name="Zhao R."/>
            <person name="Li G."/>
            <person name="Mu C."/>
            <person name="Tian Q."/>
            <person name="Mei H."/>
            <person name="Zhang T."/>
            <person name="Gao T."/>
            <person name="Zhang H."/>
        </authorList>
    </citation>
    <scope>NUCLEOTIDE SEQUENCE</scope>
    <source>
        <strain evidence="3">G02</strain>
    </source>
</reference>
<protein>
    <submittedName>
        <fullName evidence="3">DnaJsubfamily B member 5</fullName>
    </submittedName>
</protein>
<dbReference type="PANTHER" id="PTHR45496">
    <property type="entry name" value="CHAPERONE DNAJ-DOMAIN SUPERFAMILY PROTEIN"/>
    <property type="match status" value="1"/>
</dbReference>
<feature type="domain" description="J" evidence="2">
    <location>
        <begin position="90"/>
        <end position="154"/>
    </location>
</feature>
<dbReference type="Pfam" id="PF00226">
    <property type="entry name" value="DnaJ"/>
    <property type="match status" value="1"/>
</dbReference>
<dbReference type="PROSITE" id="PS50076">
    <property type="entry name" value="DNAJ_2"/>
    <property type="match status" value="1"/>
</dbReference>
<dbReference type="InterPro" id="IPR053052">
    <property type="entry name" value="Imprinting_Balance_Reg"/>
</dbReference>
<dbReference type="PROSITE" id="PS00636">
    <property type="entry name" value="DNAJ_1"/>
    <property type="match status" value="1"/>
</dbReference>
<comment type="caution">
    <text evidence="3">The sequence shown here is derived from an EMBL/GenBank/DDBJ whole genome shotgun (WGS) entry which is preliminary data.</text>
</comment>
<evidence type="ECO:0000259" key="2">
    <source>
        <dbReference type="PROSITE" id="PS50076"/>
    </source>
</evidence>
<evidence type="ECO:0000256" key="1">
    <source>
        <dbReference type="SAM" id="MobiDB-lite"/>
    </source>
</evidence>
<dbReference type="SUPFAM" id="SSF46565">
    <property type="entry name" value="Chaperone J-domain"/>
    <property type="match status" value="1"/>
</dbReference>
<proteinExistence type="predicted"/>
<evidence type="ECO:0000313" key="3">
    <source>
        <dbReference type="EMBL" id="KAL0392201.1"/>
    </source>
</evidence>
<dbReference type="EMBL" id="JACGWJ010000010">
    <property type="protein sequence ID" value="KAL0392201.1"/>
    <property type="molecule type" value="Genomic_DNA"/>
</dbReference>
<dbReference type="PANTHER" id="PTHR45496:SF1">
    <property type="entry name" value="CHAPERONE DNAJ-DOMAIN SUPERFAMILY PROTEIN"/>
    <property type="match status" value="1"/>
</dbReference>
<accession>A0AAW2SKP9</accession>
<dbReference type="InterPro" id="IPR001623">
    <property type="entry name" value="DnaJ_domain"/>
</dbReference>
<sequence length="196" mass="21618">MKRGLDNRSPLVTKGKETMEHHTTTSRAEAERLLGIAEKLLRNKDFSGCRDFAILAQETEPLLEGCDQILAVAEVLLAAENKRLANNQPDWYSVLQVPQRTEEAELVRSSTAARLLLHPDKNKFPFSDSAFRLVADSWAVLSDPAKKSAYDNEVVARFTKVDLVAMKTTAPAAIESAEEAAAARGRKFASQIARPP</sequence>
<dbReference type="SMART" id="SM00271">
    <property type="entry name" value="DnaJ"/>
    <property type="match status" value="1"/>
</dbReference>
<name>A0AAW2SKP9_SESRA</name>
<organism evidence="3">
    <name type="scientific">Sesamum radiatum</name>
    <name type="common">Black benniseed</name>
    <dbReference type="NCBI Taxonomy" id="300843"/>
    <lineage>
        <taxon>Eukaryota</taxon>
        <taxon>Viridiplantae</taxon>
        <taxon>Streptophyta</taxon>
        <taxon>Embryophyta</taxon>
        <taxon>Tracheophyta</taxon>
        <taxon>Spermatophyta</taxon>
        <taxon>Magnoliopsida</taxon>
        <taxon>eudicotyledons</taxon>
        <taxon>Gunneridae</taxon>
        <taxon>Pentapetalae</taxon>
        <taxon>asterids</taxon>
        <taxon>lamiids</taxon>
        <taxon>Lamiales</taxon>
        <taxon>Pedaliaceae</taxon>
        <taxon>Sesamum</taxon>
    </lineage>
</organism>
<gene>
    <name evidence="3" type="ORF">Sradi_2442900</name>
</gene>
<reference evidence="3" key="1">
    <citation type="submission" date="2020-06" db="EMBL/GenBank/DDBJ databases">
        <authorList>
            <person name="Li T."/>
            <person name="Hu X."/>
            <person name="Zhang T."/>
            <person name="Song X."/>
            <person name="Zhang H."/>
            <person name="Dai N."/>
            <person name="Sheng W."/>
            <person name="Hou X."/>
            <person name="Wei L."/>
        </authorList>
    </citation>
    <scope>NUCLEOTIDE SEQUENCE</scope>
    <source>
        <strain evidence="3">G02</strain>
        <tissue evidence="3">Leaf</tissue>
    </source>
</reference>
<dbReference type="Gene3D" id="1.10.287.110">
    <property type="entry name" value="DnaJ domain"/>
    <property type="match status" value="1"/>
</dbReference>
<feature type="compositionally biased region" description="Basic and acidic residues" evidence="1">
    <location>
        <begin position="14"/>
        <end position="25"/>
    </location>
</feature>
<dbReference type="InterPro" id="IPR018253">
    <property type="entry name" value="DnaJ_domain_CS"/>
</dbReference>
<dbReference type="CDD" id="cd06257">
    <property type="entry name" value="DnaJ"/>
    <property type="match status" value="1"/>
</dbReference>
<dbReference type="InterPro" id="IPR036869">
    <property type="entry name" value="J_dom_sf"/>
</dbReference>
<feature type="region of interest" description="Disordered" evidence="1">
    <location>
        <begin position="1"/>
        <end position="25"/>
    </location>
</feature>